<feature type="domain" description="DUF7601" evidence="4">
    <location>
        <begin position="252"/>
        <end position="397"/>
    </location>
</feature>
<feature type="compositionally biased region" description="Basic and acidic residues" evidence="1">
    <location>
        <begin position="196"/>
        <end position="213"/>
    </location>
</feature>
<evidence type="ECO:0000259" key="4">
    <source>
        <dbReference type="Pfam" id="PF24547"/>
    </source>
</evidence>
<sequence length="436" mass="47837">MNKKYLKGLLSLSLSGLMAASLAAPVFAATDTNVEAYITKEFDMPVGTEFTSKTFNFSLGELQKDGTKMTGKNETLESKEITIKKEDNHFVRNSDSNNEKRYNSYLHYTDLLSDSDKEVLTKDPGQYSFLITETADQQVPPTTENGVKHTTNLTYSKAVYKAELYVKTKTDGTNYISSIKVTKEKDDTGTEITSVNEKKVDPSKPDGTDDGKGGLRFVNTFTDKIETTGDPGEIPDPDPKNPTNTDNRDKVLSVGKIVNGDLADKNKYFEFSVKVTQPSLVTTTNETYKAKIFKAANGGQDTDKTKNPNMDDKGEFSFTSGSDPVKVYLAHGEKLVFENLYVGTAFEAQETEANNLYTPLTYVKFNSGNPETKSQGNANVTGNVSEGTDTVVVVNTRNSTSPTGIVVNNLPYILLVLGVVAGFAGYIASKRRREVR</sequence>
<dbReference type="KEGG" id="ebm:SG0102_00480"/>
<evidence type="ECO:0000256" key="1">
    <source>
        <dbReference type="SAM" id="MobiDB-lite"/>
    </source>
</evidence>
<evidence type="ECO:0000313" key="6">
    <source>
        <dbReference type="Proteomes" id="UP000268059"/>
    </source>
</evidence>
<gene>
    <name evidence="5" type="ORF">SG0102_00480</name>
</gene>
<feature type="chain" id="PRO_5018043355" description="DUF7601 domain-containing protein" evidence="3">
    <location>
        <begin position="29"/>
        <end position="436"/>
    </location>
</feature>
<dbReference type="RefSeq" id="WP_125118092.1">
    <property type="nucleotide sequence ID" value="NZ_AP019309.1"/>
</dbReference>
<reference evidence="5 6" key="1">
    <citation type="submission" date="2018-11" db="EMBL/GenBank/DDBJ databases">
        <title>Novel Erysipelotrichaceae bacterium isolated from small intestine of a swine.</title>
        <authorList>
            <person name="Kim J.S."/>
            <person name="Choe H."/>
            <person name="Lee Y.R."/>
            <person name="Kim K.M."/>
            <person name="Park D.S."/>
        </authorList>
    </citation>
    <scope>NUCLEOTIDE SEQUENCE [LARGE SCALE GENOMIC DNA]</scope>
    <source>
        <strain evidence="5 6">SG0102</strain>
    </source>
</reference>
<name>A0A3G9JQL7_9FIRM</name>
<evidence type="ECO:0000256" key="3">
    <source>
        <dbReference type="SAM" id="SignalP"/>
    </source>
</evidence>
<dbReference type="InterPro" id="IPR055382">
    <property type="entry name" value="DUF7601"/>
</dbReference>
<accession>A0A3G9JQL7</accession>
<proteinExistence type="predicted"/>
<evidence type="ECO:0000313" key="5">
    <source>
        <dbReference type="EMBL" id="BBH25114.1"/>
    </source>
</evidence>
<dbReference type="InParanoid" id="A0A3G9JQL7"/>
<dbReference type="EMBL" id="AP019309">
    <property type="protein sequence ID" value="BBH25114.1"/>
    <property type="molecule type" value="Genomic_DNA"/>
</dbReference>
<keyword evidence="3" id="KW-0732">Signal</keyword>
<feature type="signal peptide" evidence="3">
    <location>
        <begin position="1"/>
        <end position="28"/>
    </location>
</feature>
<feature type="region of interest" description="Disordered" evidence="1">
    <location>
        <begin position="186"/>
        <end position="248"/>
    </location>
</feature>
<dbReference type="Pfam" id="PF24547">
    <property type="entry name" value="DUF7601"/>
    <property type="match status" value="1"/>
</dbReference>
<evidence type="ECO:0000256" key="2">
    <source>
        <dbReference type="SAM" id="Phobius"/>
    </source>
</evidence>
<keyword evidence="2" id="KW-0472">Membrane</keyword>
<keyword evidence="6" id="KW-1185">Reference proteome</keyword>
<keyword evidence="2" id="KW-0812">Transmembrane</keyword>
<organism evidence="5 6">
    <name type="scientific">Intestinibaculum porci</name>
    <dbReference type="NCBI Taxonomy" id="2487118"/>
    <lineage>
        <taxon>Bacteria</taxon>
        <taxon>Bacillati</taxon>
        <taxon>Bacillota</taxon>
        <taxon>Erysipelotrichia</taxon>
        <taxon>Erysipelotrichales</taxon>
        <taxon>Erysipelotrichaceae</taxon>
        <taxon>Intestinibaculum</taxon>
    </lineage>
</organism>
<keyword evidence="2" id="KW-1133">Transmembrane helix</keyword>
<feature type="transmembrane region" description="Helical" evidence="2">
    <location>
        <begin position="410"/>
        <end position="428"/>
    </location>
</feature>
<dbReference type="Gene3D" id="2.60.40.1140">
    <property type="entry name" value="Collagen-binding surface protein Cna, B-type domain"/>
    <property type="match status" value="1"/>
</dbReference>
<dbReference type="AlphaFoldDB" id="A0A3G9JQL7"/>
<protein>
    <recommendedName>
        <fullName evidence="4">DUF7601 domain-containing protein</fullName>
    </recommendedName>
</protein>
<dbReference type="Proteomes" id="UP000268059">
    <property type="component" value="Chromosome"/>
</dbReference>
<dbReference type="OrthoDB" id="3191594at2"/>